<dbReference type="InterPro" id="IPR015797">
    <property type="entry name" value="NUDIX_hydrolase-like_dom_sf"/>
</dbReference>
<dbReference type="RefSeq" id="WP_221023024.1">
    <property type="nucleotide sequence ID" value="NZ_JAIEZQ010000001.1"/>
</dbReference>
<dbReference type="PANTHER" id="PTHR11839:SF31">
    <property type="entry name" value="ADP-RIBOSE PYROPHOSPHATASE"/>
    <property type="match status" value="1"/>
</dbReference>
<accession>A0ABS7RDU0</accession>
<feature type="domain" description="Nudix hydrolase" evidence="2">
    <location>
        <begin position="50"/>
        <end position="190"/>
    </location>
</feature>
<evidence type="ECO:0000256" key="1">
    <source>
        <dbReference type="ARBA" id="ARBA00022801"/>
    </source>
</evidence>
<dbReference type="PANTHER" id="PTHR11839">
    <property type="entry name" value="UDP/ADP-SUGAR PYROPHOSPHATASE"/>
    <property type="match status" value="1"/>
</dbReference>
<evidence type="ECO:0000259" key="2">
    <source>
        <dbReference type="PROSITE" id="PS51462"/>
    </source>
</evidence>
<evidence type="ECO:0000313" key="4">
    <source>
        <dbReference type="Proteomes" id="UP000754710"/>
    </source>
</evidence>
<organism evidence="3 4">
    <name type="scientific">Nocardioides jiangsuensis</name>
    <dbReference type="NCBI Taxonomy" id="2866161"/>
    <lineage>
        <taxon>Bacteria</taxon>
        <taxon>Bacillati</taxon>
        <taxon>Actinomycetota</taxon>
        <taxon>Actinomycetes</taxon>
        <taxon>Propionibacteriales</taxon>
        <taxon>Nocardioidaceae</taxon>
        <taxon>Nocardioides</taxon>
    </lineage>
</organism>
<evidence type="ECO:0000313" key="3">
    <source>
        <dbReference type="EMBL" id="MBY9073202.1"/>
    </source>
</evidence>
<name>A0ABS7RDU0_9ACTN</name>
<dbReference type="GO" id="GO:0016787">
    <property type="term" value="F:hydrolase activity"/>
    <property type="evidence" value="ECO:0007669"/>
    <property type="project" value="UniProtKB-KW"/>
</dbReference>
<dbReference type="PROSITE" id="PS51462">
    <property type="entry name" value="NUDIX"/>
    <property type="match status" value="1"/>
</dbReference>
<dbReference type="Pfam" id="PF00293">
    <property type="entry name" value="NUDIX"/>
    <property type="match status" value="1"/>
</dbReference>
<dbReference type="EMBL" id="JAIEZQ010000001">
    <property type="protein sequence ID" value="MBY9073202.1"/>
    <property type="molecule type" value="Genomic_DNA"/>
</dbReference>
<gene>
    <name evidence="3" type="ORF">K1X13_00065</name>
</gene>
<comment type="caution">
    <text evidence="3">The sequence shown here is derived from an EMBL/GenBank/DDBJ whole genome shotgun (WGS) entry which is preliminary data.</text>
</comment>
<reference evidence="3 4" key="1">
    <citation type="submission" date="2021-08" db="EMBL/GenBank/DDBJ databases">
        <title>Nocardioides bacterium WL0053 sp. nov., isolated from the sediment.</title>
        <authorList>
            <person name="Wang L."/>
            <person name="Zhang D."/>
            <person name="Zhang A."/>
        </authorList>
    </citation>
    <scope>NUCLEOTIDE SEQUENCE [LARGE SCALE GENOMIC DNA]</scope>
    <source>
        <strain evidence="3 4">WL0053</strain>
    </source>
</reference>
<dbReference type="SUPFAM" id="SSF55811">
    <property type="entry name" value="Nudix"/>
    <property type="match status" value="1"/>
</dbReference>
<sequence length="199" mass="21997">MNDVAPADRPESWQVHGTEDIWRGAAPFAVRSDRISAPARPDEHFGRLVLEHPGAVAVLAVDDRDRVLVLEQYRHPAGTRFVELPAGLLDVAGEDPLVTAQRELREEAGLVAQRWTHLMSTYPSPGLSSERIEIYLAEDVSETDDRGGFVLEHEEADMTTAWVPVGELLEGVLAGRLTEGPLALAVLLYTHQDRHRAAR</sequence>
<dbReference type="InterPro" id="IPR000086">
    <property type="entry name" value="NUDIX_hydrolase_dom"/>
</dbReference>
<keyword evidence="1 3" id="KW-0378">Hydrolase</keyword>
<dbReference type="Proteomes" id="UP000754710">
    <property type="component" value="Unassembled WGS sequence"/>
</dbReference>
<keyword evidence="4" id="KW-1185">Reference proteome</keyword>
<dbReference type="Gene3D" id="3.90.79.10">
    <property type="entry name" value="Nucleoside Triphosphate Pyrophosphohydrolase"/>
    <property type="match status" value="1"/>
</dbReference>
<protein>
    <submittedName>
        <fullName evidence="3">NUDIX hydrolase</fullName>
    </submittedName>
</protein>
<proteinExistence type="predicted"/>